<protein>
    <submittedName>
        <fullName evidence="1">Predicted protein</fullName>
    </submittedName>
</protein>
<dbReference type="InParanoid" id="E5AA82"/>
<name>E5AA82_LEPMJ</name>
<keyword evidence="2" id="KW-1185">Reference proteome</keyword>
<accession>E5AA82</accession>
<dbReference type="VEuPathDB" id="FungiDB:LEMA_uP017030.1"/>
<dbReference type="Proteomes" id="UP000002668">
    <property type="component" value="Genome"/>
</dbReference>
<evidence type="ECO:0000313" key="2">
    <source>
        <dbReference type="Proteomes" id="UP000002668"/>
    </source>
</evidence>
<evidence type="ECO:0000313" key="1">
    <source>
        <dbReference type="EMBL" id="CBY00573.1"/>
    </source>
</evidence>
<organism evidence="2">
    <name type="scientific">Leptosphaeria maculans (strain JN3 / isolate v23.1.3 / race Av1-4-5-6-7-8)</name>
    <name type="common">Blackleg fungus</name>
    <name type="synonym">Phoma lingam</name>
    <dbReference type="NCBI Taxonomy" id="985895"/>
    <lineage>
        <taxon>Eukaryota</taxon>
        <taxon>Fungi</taxon>
        <taxon>Dikarya</taxon>
        <taxon>Ascomycota</taxon>
        <taxon>Pezizomycotina</taxon>
        <taxon>Dothideomycetes</taxon>
        <taxon>Pleosporomycetidae</taxon>
        <taxon>Pleosporales</taxon>
        <taxon>Pleosporineae</taxon>
        <taxon>Leptosphaeriaceae</taxon>
        <taxon>Plenodomus</taxon>
        <taxon>Plenodomus lingam/Leptosphaeria maculans species complex</taxon>
    </lineage>
</organism>
<sequence>MSQSMIVALSFIRHIVRWVQIVVYKFRVMHMTNTCFYFTQKPVHLGLFAKFHSNLRSGY</sequence>
<dbReference type="HOGENOM" id="CLU_2961245_0_0_1"/>
<gene>
    <name evidence="1" type="ORF">LEMA_uP017030.1</name>
</gene>
<proteinExistence type="predicted"/>
<dbReference type="AlphaFoldDB" id="E5AA82"/>
<reference evidence="2" key="1">
    <citation type="journal article" date="2011" name="Nat. Commun.">
        <title>Effector diversification within compartments of the Leptosphaeria maculans genome affected by Repeat-Induced Point mutations.</title>
        <authorList>
            <person name="Rouxel T."/>
            <person name="Grandaubert J."/>
            <person name="Hane J.K."/>
            <person name="Hoede C."/>
            <person name="van de Wouw A.P."/>
            <person name="Couloux A."/>
            <person name="Dominguez V."/>
            <person name="Anthouard V."/>
            <person name="Bally P."/>
            <person name="Bourras S."/>
            <person name="Cozijnsen A.J."/>
            <person name="Ciuffetti L.M."/>
            <person name="Degrave A."/>
            <person name="Dilmaghani A."/>
            <person name="Duret L."/>
            <person name="Fudal I."/>
            <person name="Goodwin S.B."/>
            <person name="Gout L."/>
            <person name="Glaser N."/>
            <person name="Linglin J."/>
            <person name="Kema G.H.J."/>
            <person name="Lapalu N."/>
            <person name="Lawrence C.B."/>
            <person name="May K."/>
            <person name="Meyer M."/>
            <person name="Ollivier B."/>
            <person name="Poulain J."/>
            <person name="Schoch C.L."/>
            <person name="Simon A."/>
            <person name="Spatafora J.W."/>
            <person name="Stachowiak A."/>
            <person name="Turgeon B.G."/>
            <person name="Tyler B.M."/>
            <person name="Vincent D."/>
            <person name="Weissenbach J."/>
            <person name="Amselem J."/>
            <person name="Quesneville H."/>
            <person name="Oliver R.P."/>
            <person name="Wincker P."/>
            <person name="Balesdent M.-H."/>
            <person name="Howlett B.J."/>
        </authorList>
    </citation>
    <scope>NUCLEOTIDE SEQUENCE [LARGE SCALE GENOMIC DNA]</scope>
    <source>
        <strain evidence="2">JN3 / isolate v23.1.3 / race Av1-4-5-6-7-8</strain>
    </source>
</reference>
<dbReference type="EMBL" id="FP929138">
    <property type="protein sequence ID" value="CBY00573.1"/>
    <property type="molecule type" value="Genomic_DNA"/>
</dbReference>